<name>A0ABQ2N4C2_9ACTN</name>
<evidence type="ECO:0000313" key="2">
    <source>
        <dbReference type="EMBL" id="GGO84086.1"/>
    </source>
</evidence>
<dbReference type="Proteomes" id="UP000655410">
    <property type="component" value="Unassembled WGS sequence"/>
</dbReference>
<keyword evidence="3" id="KW-1185">Reference proteome</keyword>
<keyword evidence="1" id="KW-0732">Signal</keyword>
<feature type="chain" id="PRO_5045708730" evidence="1">
    <location>
        <begin position="25"/>
        <end position="171"/>
    </location>
</feature>
<evidence type="ECO:0000256" key="1">
    <source>
        <dbReference type="SAM" id="SignalP"/>
    </source>
</evidence>
<proteinExistence type="predicted"/>
<dbReference type="RefSeq" id="WP_188781831.1">
    <property type="nucleotide sequence ID" value="NZ_BMNI01000001.1"/>
</dbReference>
<comment type="caution">
    <text evidence="2">The sequence shown here is derived from an EMBL/GenBank/DDBJ whole genome shotgun (WGS) entry which is preliminary data.</text>
</comment>
<organism evidence="2 3">
    <name type="scientific">Nocardioides phosphati</name>
    <dbReference type="NCBI Taxonomy" id="1867775"/>
    <lineage>
        <taxon>Bacteria</taxon>
        <taxon>Bacillati</taxon>
        <taxon>Actinomycetota</taxon>
        <taxon>Actinomycetes</taxon>
        <taxon>Propionibacteriales</taxon>
        <taxon>Nocardioidaceae</taxon>
        <taxon>Nocardioides</taxon>
    </lineage>
</organism>
<feature type="signal peptide" evidence="1">
    <location>
        <begin position="1"/>
        <end position="24"/>
    </location>
</feature>
<gene>
    <name evidence="2" type="ORF">GCM10011584_00810</name>
</gene>
<protein>
    <submittedName>
        <fullName evidence="2">Uncharacterized protein</fullName>
    </submittedName>
</protein>
<reference evidence="3" key="1">
    <citation type="journal article" date="2019" name="Int. J. Syst. Evol. Microbiol.">
        <title>The Global Catalogue of Microorganisms (GCM) 10K type strain sequencing project: providing services to taxonomists for standard genome sequencing and annotation.</title>
        <authorList>
            <consortium name="The Broad Institute Genomics Platform"/>
            <consortium name="The Broad Institute Genome Sequencing Center for Infectious Disease"/>
            <person name="Wu L."/>
            <person name="Ma J."/>
        </authorList>
    </citation>
    <scope>NUCLEOTIDE SEQUENCE [LARGE SCALE GENOMIC DNA]</scope>
    <source>
        <strain evidence="3">CGMCC 4.7371</strain>
    </source>
</reference>
<accession>A0ABQ2N4C2</accession>
<evidence type="ECO:0000313" key="3">
    <source>
        <dbReference type="Proteomes" id="UP000655410"/>
    </source>
</evidence>
<sequence length="171" mass="18046">MRRSLLRIPLALTAAAGLVSTALVGGTADAGAPDGVAAIRAATARFHDPQVAIDAGYIPTDVCVEAPGLGVMGQHWINPSLVGSIDLRHPAILLYQPGTDGPELVAVEYFQPDADQDLSTDGDRPSLLGHPFDGPMLGHEPGMPIHYDLHAWVWQHNPAGTFAQFNPRGSC</sequence>
<dbReference type="EMBL" id="BMNI01000001">
    <property type="protein sequence ID" value="GGO84086.1"/>
    <property type="molecule type" value="Genomic_DNA"/>
</dbReference>